<dbReference type="InterPro" id="IPR025961">
    <property type="entry name" value="Metal_resist"/>
</dbReference>
<evidence type="ECO:0000313" key="3">
    <source>
        <dbReference type="Proteomes" id="UP000679284"/>
    </source>
</evidence>
<organism evidence="2 3">
    <name type="scientific">Falsirhodobacter algicola</name>
    <dbReference type="NCBI Taxonomy" id="2692330"/>
    <lineage>
        <taxon>Bacteria</taxon>
        <taxon>Pseudomonadati</taxon>
        <taxon>Pseudomonadota</taxon>
        <taxon>Alphaproteobacteria</taxon>
        <taxon>Rhodobacterales</taxon>
        <taxon>Paracoccaceae</taxon>
        <taxon>Falsirhodobacter</taxon>
    </lineage>
</organism>
<gene>
    <name evidence="2" type="ORF">GR316_00040</name>
</gene>
<dbReference type="RefSeq" id="WP_211784044.1">
    <property type="nucleotide sequence ID" value="NZ_CP047289.1"/>
</dbReference>
<proteinExistence type="predicted"/>
<evidence type="ECO:0000256" key="1">
    <source>
        <dbReference type="SAM" id="MobiDB-lite"/>
    </source>
</evidence>
<dbReference type="KEGG" id="fap:GR316_00040"/>
<dbReference type="Proteomes" id="UP000679284">
    <property type="component" value="Chromosome"/>
</dbReference>
<accession>A0A8J8SJU2</accession>
<reference evidence="2" key="1">
    <citation type="submission" date="2020-01" db="EMBL/GenBank/DDBJ databases">
        <authorList>
            <person name="Yang Y."/>
            <person name="Kwon Y.M."/>
        </authorList>
    </citation>
    <scope>NUCLEOTIDE SEQUENCE</scope>
    <source>
        <strain evidence="2">PG104</strain>
    </source>
</reference>
<feature type="region of interest" description="Disordered" evidence="1">
    <location>
        <begin position="125"/>
        <end position="153"/>
    </location>
</feature>
<sequence length="153" mass="17287">MLAFPRLLRIILALSLTLNLVILGLVAGAVLRHPDRPDRDRSFAFGPFDQALNDDDRAALRGAFRKAAPDFGGTWRQMREDMHSMIAILRTEPYDQDAVDALLDAQGARGQQMMDLGQQLLAERLSSMSPQDRQEFADRLERQLERRAPPPHP</sequence>
<protein>
    <submittedName>
        <fullName evidence="2">Periplasmic heavy metal sensor</fullName>
    </submittedName>
</protein>
<dbReference type="EMBL" id="CP047289">
    <property type="protein sequence ID" value="QUS34796.1"/>
    <property type="molecule type" value="Genomic_DNA"/>
</dbReference>
<dbReference type="Pfam" id="PF13801">
    <property type="entry name" value="Metal_resist"/>
    <property type="match status" value="1"/>
</dbReference>
<evidence type="ECO:0000313" key="2">
    <source>
        <dbReference type="EMBL" id="QUS34796.1"/>
    </source>
</evidence>
<feature type="compositionally biased region" description="Basic and acidic residues" evidence="1">
    <location>
        <begin position="132"/>
        <end position="153"/>
    </location>
</feature>
<name>A0A8J8SJU2_9RHOB</name>
<dbReference type="AlphaFoldDB" id="A0A8J8SJU2"/>
<keyword evidence="3" id="KW-1185">Reference proteome</keyword>